<feature type="compositionally biased region" description="Pro residues" evidence="1">
    <location>
        <begin position="49"/>
        <end position="61"/>
    </location>
</feature>
<organism evidence="3 4">
    <name type="scientific">Heracleum sosnowskyi</name>
    <dbReference type="NCBI Taxonomy" id="360622"/>
    <lineage>
        <taxon>Eukaryota</taxon>
        <taxon>Viridiplantae</taxon>
        <taxon>Streptophyta</taxon>
        <taxon>Embryophyta</taxon>
        <taxon>Tracheophyta</taxon>
        <taxon>Spermatophyta</taxon>
        <taxon>Magnoliopsida</taxon>
        <taxon>eudicotyledons</taxon>
        <taxon>Gunneridae</taxon>
        <taxon>Pentapetalae</taxon>
        <taxon>asterids</taxon>
        <taxon>campanulids</taxon>
        <taxon>Apiales</taxon>
        <taxon>Apiaceae</taxon>
        <taxon>Apioideae</taxon>
        <taxon>apioid superclade</taxon>
        <taxon>Tordylieae</taxon>
        <taxon>Tordyliinae</taxon>
        <taxon>Heracleum</taxon>
    </lineage>
</organism>
<evidence type="ECO:0000313" key="4">
    <source>
        <dbReference type="Proteomes" id="UP001237642"/>
    </source>
</evidence>
<evidence type="ECO:0000313" key="3">
    <source>
        <dbReference type="EMBL" id="KAK1389788.1"/>
    </source>
</evidence>
<sequence length="333" mass="37731">MARYTCALCFLLVLVSLVNIEARESKFFAKAVVLHANNTTKNVTHHVDPPSPSPSPSPSPAPVEAQIISGSYGLYGRDEIPSTSGINSDSLFENKTPNEEFDEKFGKDEFDNNDLPSNYNEQSYVTVPQGDNKYKFGNEEFSNGLPSNYNENSYVTVPEGDNKDKFVNEGSSNNGLPSNYNEHSYVTVPQGTNLYDTKFTPTATNNENEFPNNEEKLNPEEEKLFDENSNNNELNDNFNEPQKFSESPKFAEMDKYFNDNHNTYNVKEPQGMSDTRTLENGKYQYYAGSPQKYNSEGYNGKNGEPKSKYEFDTMEEFERQEGYPQIPGEYINP</sequence>
<protein>
    <submittedName>
        <fullName evidence="3">Uncharacterized protein</fullName>
    </submittedName>
</protein>
<keyword evidence="2" id="KW-0732">Signal</keyword>
<feature type="chain" id="PRO_5042291318" evidence="2">
    <location>
        <begin position="23"/>
        <end position="333"/>
    </location>
</feature>
<dbReference type="InterPro" id="IPR040290">
    <property type="entry name" value="Prot_E6-like"/>
</dbReference>
<feature type="region of interest" description="Disordered" evidence="1">
    <location>
        <begin position="287"/>
        <end position="307"/>
    </location>
</feature>
<evidence type="ECO:0000256" key="1">
    <source>
        <dbReference type="SAM" id="MobiDB-lite"/>
    </source>
</evidence>
<gene>
    <name evidence="3" type="ORF">POM88_017966</name>
</gene>
<dbReference type="Proteomes" id="UP001237642">
    <property type="component" value="Unassembled WGS sequence"/>
</dbReference>
<keyword evidence="4" id="KW-1185">Reference proteome</keyword>
<evidence type="ECO:0000256" key="2">
    <source>
        <dbReference type="SAM" id="SignalP"/>
    </source>
</evidence>
<reference evidence="3" key="1">
    <citation type="submission" date="2023-02" db="EMBL/GenBank/DDBJ databases">
        <title>Genome of toxic invasive species Heracleum sosnowskyi carries increased number of genes despite the absence of recent whole-genome duplications.</title>
        <authorList>
            <person name="Schelkunov M."/>
            <person name="Shtratnikova V."/>
            <person name="Makarenko M."/>
            <person name="Klepikova A."/>
            <person name="Omelchenko D."/>
            <person name="Novikova G."/>
            <person name="Obukhova E."/>
            <person name="Bogdanov V."/>
            <person name="Penin A."/>
            <person name="Logacheva M."/>
        </authorList>
    </citation>
    <scope>NUCLEOTIDE SEQUENCE</scope>
    <source>
        <strain evidence="3">Hsosn_3</strain>
        <tissue evidence="3">Leaf</tissue>
    </source>
</reference>
<feature type="region of interest" description="Disordered" evidence="1">
    <location>
        <begin position="42"/>
        <end position="63"/>
    </location>
</feature>
<comment type="caution">
    <text evidence="3">The sequence shown here is derived from an EMBL/GenBank/DDBJ whole genome shotgun (WGS) entry which is preliminary data.</text>
</comment>
<dbReference type="EMBL" id="JAUIZM010000004">
    <property type="protein sequence ID" value="KAK1389788.1"/>
    <property type="molecule type" value="Genomic_DNA"/>
</dbReference>
<name>A0AAD8IRN9_9APIA</name>
<dbReference type="AlphaFoldDB" id="A0AAD8IRN9"/>
<dbReference type="PANTHER" id="PTHR35274">
    <property type="entry name" value="E6-LIKE PROTEIN"/>
    <property type="match status" value="1"/>
</dbReference>
<feature type="signal peptide" evidence="2">
    <location>
        <begin position="1"/>
        <end position="22"/>
    </location>
</feature>
<proteinExistence type="predicted"/>
<dbReference type="PANTHER" id="PTHR35274:SF5">
    <property type="entry name" value="PROTEIN E6-LIKE"/>
    <property type="match status" value="1"/>
</dbReference>
<reference evidence="3" key="2">
    <citation type="submission" date="2023-05" db="EMBL/GenBank/DDBJ databases">
        <authorList>
            <person name="Schelkunov M.I."/>
        </authorList>
    </citation>
    <scope>NUCLEOTIDE SEQUENCE</scope>
    <source>
        <strain evidence="3">Hsosn_3</strain>
        <tissue evidence="3">Leaf</tissue>
    </source>
</reference>
<accession>A0AAD8IRN9</accession>